<evidence type="ECO:0000259" key="1">
    <source>
        <dbReference type="Pfam" id="PF16538"/>
    </source>
</evidence>
<keyword evidence="5" id="KW-1185">Reference proteome</keyword>
<dbReference type="Pfam" id="PF16538">
    <property type="entry name" value="FlgT_C"/>
    <property type="match status" value="1"/>
</dbReference>
<dbReference type="Proteomes" id="UP000218160">
    <property type="component" value="Chromosome 1"/>
</dbReference>
<dbReference type="Pfam" id="PF16539">
    <property type="entry name" value="FlgT_M"/>
    <property type="match status" value="1"/>
</dbReference>
<name>A0A291B742_9GAMM</name>
<keyword evidence="4" id="KW-0282">Flagellum</keyword>
<dbReference type="Gene3D" id="3.40.50.10610">
    <property type="entry name" value="ABC-type transport auxiliary lipoprotein component"/>
    <property type="match status" value="1"/>
</dbReference>
<feature type="domain" description="Flagellar assembly protein T middle" evidence="2">
    <location>
        <begin position="135"/>
        <end position="277"/>
    </location>
</feature>
<proteinExistence type="predicted"/>
<protein>
    <submittedName>
        <fullName evidence="4">Flagellar protein FlgT</fullName>
    </submittedName>
</protein>
<dbReference type="InterPro" id="IPR032386">
    <property type="entry name" value="FlgT_M"/>
</dbReference>
<dbReference type="Pfam" id="PF16548">
    <property type="entry name" value="FlgT_N"/>
    <property type="match status" value="1"/>
</dbReference>
<evidence type="ECO:0000313" key="5">
    <source>
        <dbReference type="Proteomes" id="UP000218160"/>
    </source>
</evidence>
<evidence type="ECO:0000259" key="2">
    <source>
        <dbReference type="Pfam" id="PF16539"/>
    </source>
</evidence>
<keyword evidence="4" id="KW-0966">Cell projection</keyword>
<dbReference type="Gene3D" id="2.40.10.410">
    <property type="entry name" value="FlgT, C-terminal domain"/>
    <property type="match status" value="1"/>
</dbReference>
<feature type="domain" description="Flagellar assembly protein T N-terminal" evidence="3">
    <location>
        <begin position="45"/>
        <end position="131"/>
    </location>
</feature>
<dbReference type="InterPro" id="IPR038165">
    <property type="entry name" value="FlgT_C_sf"/>
</dbReference>
<dbReference type="Gene3D" id="3.30.1660.40">
    <property type="entry name" value="FlgT, N-terminal domain"/>
    <property type="match status" value="1"/>
</dbReference>
<dbReference type="InterPro" id="IPR032370">
    <property type="entry name" value="FlgT_N"/>
</dbReference>
<gene>
    <name evidence="4" type="ORF">BTN50_0284</name>
</gene>
<accession>A0A291B742</accession>
<sequence length="399" mass="44973">MSLLLRCFLSEQFLYLLLDIMVMHKKMIKHLVACIALYVPSINAAWYEVTGVSSVLENKAQARQHALEDAIYQAIKFSDADIGGLTVLRPYLKELKDDYLLSGNEIRQIQVLKTKQFNGAIKLTARIDIYPTASACHKNQYRKELLMTRFNIVSPEHAALGGIFQFGNDFTVLLQRQFETQAQSFVIQGISPHAISLTQPYITTMIAENTSAQYLLVGNITDMSATIDKKTVHKNKTSRQLALSISVINGKSGEVIYQNRYRDTAAWPFEKNSKVDTKTARFWTSSYGEMAQRMSRNILLDLEKNLSCRVTTPKIISIRGPHGQINAGRIHGVAYDDVLSLWHDASFTDQYGIQRTQLKKSEILLTVSRIYENSSEVSISPAELGSSIQIGDMVTKYTQ</sequence>
<dbReference type="AlphaFoldDB" id="A0A291B742"/>
<evidence type="ECO:0000259" key="3">
    <source>
        <dbReference type="Pfam" id="PF16548"/>
    </source>
</evidence>
<dbReference type="KEGG" id="elux:BTN50_0284"/>
<dbReference type="EMBL" id="CP020660">
    <property type="protein sequence ID" value="ATF08821.1"/>
    <property type="molecule type" value="Genomic_DNA"/>
</dbReference>
<dbReference type="InterPro" id="IPR032388">
    <property type="entry name" value="FlgT_C"/>
</dbReference>
<evidence type="ECO:0000313" key="4">
    <source>
        <dbReference type="EMBL" id="ATF08821.1"/>
    </source>
</evidence>
<feature type="domain" description="Flagellar assembly protein T C-terminal" evidence="1">
    <location>
        <begin position="324"/>
        <end position="396"/>
    </location>
</feature>
<dbReference type="InterPro" id="IPR038180">
    <property type="entry name" value="FlgT_N_sf"/>
</dbReference>
<organism evidence="4 5">
    <name type="scientific">Candidatus Enterovibrio altilux</name>
    <dbReference type="NCBI Taxonomy" id="1927128"/>
    <lineage>
        <taxon>Bacteria</taxon>
        <taxon>Pseudomonadati</taxon>
        <taxon>Pseudomonadota</taxon>
        <taxon>Gammaproteobacteria</taxon>
        <taxon>Vibrionales</taxon>
        <taxon>Vibrionaceae</taxon>
        <taxon>Enterovibrio</taxon>
    </lineage>
</organism>
<reference evidence="5" key="1">
    <citation type="submission" date="2017-04" db="EMBL/GenBank/DDBJ databases">
        <title>Genome evolution of the luminous symbionts of deep sea anglerfish.</title>
        <authorList>
            <person name="Hendry T.A."/>
        </authorList>
    </citation>
    <scope>NUCLEOTIDE SEQUENCE [LARGE SCALE GENOMIC DNA]</scope>
</reference>
<keyword evidence="4" id="KW-0969">Cilium</keyword>